<comment type="caution">
    <text evidence="1">The sequence shown here is derived from an EMBL/GenBank/DDBJ whole genome shotgun (WGS) entry which is preliminary data.</text>
</comment>
<dbReference type="EMBL" id="VIVN01000011">
    <property type="protein sequence ID" value="TWD96410.1"/>
    <property type="molecule type" value="Genomic_DNA"/>
</dbReference>
<dbReference type="PANTHER" id="PTHR35788:SF1">
    <property type="entry name" value="EXPORTED PROTEIN"/>
    <property type="match status" value="1"/>
</dbReference>
<protein>
    <submittedName>
        <fullName evidence="1">VanW like protein</fullName>
    </submittedName>
</protein>
<gene>
    <name evidence="1" type="ORF">FB550_11159</name>
</gene>
<dbReference type="InterPro" id="IPR007391">
    <property type="entry name" value="Vancomycin_resist_VanW"/>
</dbReference>
<dbReference type="PANTHER" id="PTHR35788">
    <property type="entry name" value="EXPORTED PROTEIN-RELATED"/>
    <property type="match status" value="1"/>
</dbReference>
<name>A0A561CZB9_9BACI</name>
<accession>A0A561CZB9</accession>
<evidence type="ECO:0000313" key="1">
    <source>
        <dbReference type="EMBL" id="TWD96410.1"/>
    </source>
</evidence>
<dbReference type="RefSeq" id="WP_144566909.1">
    <property type="nucleotide sequence ID" value="NZ_VIVN01000011.1"/>
</dbReference>
<dbReference type="Pfam" id="PF04294">
    <property type="entry name" value="VanW"/>
    <property type="match status" value="1"/>
</dbReference>
<reference evidence="1 2" key="1">
    <citation type="submission" date="2019-06" db="EMBL/GenBank/DDBJ databases">
        <title>Sorghum-associated microbial communities from plants grown in Nebraska, USA.</title>
        <authorList>
            <person name="Schachtman D."/>
        </authorList>
    </citation>
    <scope>NUCLEOTIDE SEQUENCE [LARGE SCALE GENOMIC DNA]</scope>
    <source>
        <strain evidence="1 2">2482</strain>
    </source>
</reference>
<sequence length="304" mass="34444">MNFTWLLGLFILSHPVNMPDHLAITNNGLPLSVNNCTDLSMNIPELPVINTEQLNKCMDDIDKQVAKEPKNALIDKRGNMLPEQAGYRLHRQIFTERVYSYYFNKDTSKLELPLQTIYPKVDSELLENIRNAKIGKYVTSFNTYNKERTNNIYLATNAINNYVVFPGETFSFNKVVGKRTTEKGYLPATVIKRGEYSEDIGGGICQVSSTLFNAVDNAGLNIIKRFSHSRQVSYIPPGRDATVSWDGPDFVFTNKYNQPILIQAKTVGNNLMVEVYSSDVINFNPKKVPYLPYDLHKKGSPSKN</sequence>
<dbReference type="InterPro" id="IPR052913">
    <property type="entry name" value="Glycopeptide_resist_protein"/>
</dbReference>
<keyword evidence="2" id="KW-1185">Reference proteome</keyword>
<evidence type="ECO:0000313" key="2">
    <source>
        <dbReference type="Proteomes" id="UP000319671"/>
    </source>
</evidence>
<dbReference type="Proteomes" id="UP000319671">
    <property type="component" value="Unassembled WGS sequence"/>
</dbReference>
<dbReference type="AlphaFoldDB" id="A0A561CZB9"/>
<proteinExistence type="predicted"/>
<organism evidence="1 2">
    <name type="scientific">Neobacillus bataviensis</name>
    <dbReference type="NCBI Taxonomy" id="220685"/>
    <lineage>
        <taxon>Bacteria</taxon>
        <taxon>Bacillati</taxon>
        <taxon>Bacillota</taxon>
        <taxon>Bacilli</taxon>
        <taxon>Bacillales</taxon>
        <taxon>Bacillaceae</taxon>
        <taxon>Neobacillus</taxon>
    </lineage>
</organism>